<evidence type="ECO:0000256" key="4">
    <source>
        <dbReference type="ARBA" id="ARBA00023125"/>
    </source>
</evidence>
<dbReference type="GO" id="GO:0003677">
    <property type="term" value="F:DNA binding"/>
    <property type="evidence" value="ECO:0007669"/>
    <property type="project" value="UniProtKB-KW"/>
</dbReference>
<dbReference type="InterPro" id="IPR013325">
    <property type="entry name" value="RNA_pol_sigma_r2"/>
</dbReference>
<comment type="caution">
    <text evidence="8">The sequence shown here is derived from an EMBL/GenBank/DDBJ whole genome shotgun (WGS) entry which is preliminary data.</text>
</comment>
<keyword evidence="4" id="KW-0238">DNA-binding</keyword>
<evidence type="ECO:0000259" key="7">
    <source>
        <dbReference type="Pfam" id="PF04545"/>
    </source>
</evidence>
<reference evidence="8" key="1">
    <citation type="journal article" date="2020" name="mSystems">
        <title>Genome- and Community-Level Interaction Insights into Carbon Utilization and Element Cycling Functions of Hydrothermarchaeota in Hydrothermal Sediment.</title>
        <authorList>
            <person name="Zhou Z."/>
            <person name="Liu Y."/>
            <person name="Xu W."/>
            <person name="Pan J."/>
            <person name="Luo Z.H."/>
            <person name="Li M."/>
        </authorList>
    </citation>
    <scope>NUCLEOTIDE SEQUENCE [LARGE SCALE GENOMIC DNA]</scope>
    <source>
        <strain evidence="8">SpSt-418</strain>
    </source>
</reference>
<dbReference type="SUPFAM" id="SSF88659">
    <property type="entry name" value="Sigma3 and sigma4 domains of RNA polymerase sigma factors"/>
    <property type="match status" value="1"/>
</dbReference>
<evidence type="ECO:0000256" key="5">
    <source>
        <dbReference type="ARBA" id="ARBA00023163"/>
    </source>
</evidence>
<comment type="similarity">
    <text evidence="1">Belongs to the sigma-70 factor family. ECF subfamily.</text>
</comment>
<dbReference type="AlphaFoldDB" id="A0A7C3KAN9"/>
<dbReference type="InterPro" id="IPR036388">
    <property type="entry name" value="WH-like_DNA-bd_sf"/>
</dbReference>
<sequence>MEFHSVDDDENRRSTLTDSELVAAMRTGDAAALATLYDRYSSLVYRLALRILSDAEEAADLTQDVFLALWRGNRYEANRGSLSSFLTTLTRSRAIDRLRSRSSKLRFLQRWSQLMTTQSSSNPFEVASLEQRSEFVREALTQLPDKQRQVLELAYYDGLSQSEIATQLEAPLGTVKSWSRQGLLNLRKQLQSLLD</sequence>
<keyword evidence="3" id="KW-0731">Sigma factor</keyword>
<dbReference type="SUPFAM" id="SSF88946">
    <property type="entry name" value="Sigma2 domain of RNA polymerase sigma factors"/>
    <property type="match status" value="1"/>
</dbReference>
<dbReference type="InterPro" id="IPR014284">
    <property type="entry name" value="RNA_pol_sigma-70_dom"/>
</dbReference>
<dbReference type="Gene3D" id="1.10.10.10">
    <property type="entry name" value="Winged helix-like DNA-binding domain superfamily/Winged helix DNA-binding domain"/>
    <property type="match status" value="1"/>
</dbReference>
<dbReference type="PANTHER" id="PTHR43133:SF62">
    <property type="entry name" value="RNA POLYMERASE SIGMA FACTOR SIGZ"/>
    <property type="match status" value="1"/>
</dbReference>
<dbReference type="EMBL" id="DSRU01000013">
    <property type="protein sequence ID" value="HFM96284.1"/>
    <property type="molecule type" value="Genomic_DNA"/>
</dbReference>
<dbReference type="InterPro" id="IPR007630">
    <property type="entry name" value="RNA_pol_sigma70_r4"/>
</dbReference>
<evidence type="ECO:0000256" key="1">
    <source>
        <dbReference type="ARBA" id="ARBA00010641"/>
    </source>
</evidence>
<dbReference type="InterPro" id="IPR007627">
    <property type="entry name" value="RNA_pol_sigma70_r2"/>
</dbReference>
<dbReference type="GO" id="GO:0006352">
    <property type="term" value="P:DNA-templated transcription initiation"/>
    <property type="evidence" value="ECO:0007669"/>
    <property type="project" value="InterPro"/>
</dbReference>
<feature type="domain" description="RNA polymerase sigma-70 region 4" evidence="7">
    <location>
        <begin position="139"/>
        <end position="188"/>
    </location>
</feature>
<dbReference type="InterPro" id="IPR039425">
    <property type="entry name" value="RNA_pol_sigma-70-like"/>
</dbReference>
<dbReference type="Pfam" id="PF04542">
    <property type="entry name" value="Sigma70_r2"/>
    <property type="match status" value="1"/>
</dbReference>
<gene>
    <name evidence="8" type="ORF">ENR64_00675</name>
</gene>
<evidence type="ECO:0000256" key="2">
    <source>
        <dbReference type="ARBA" id="ARBA00023015"/>
    </source>
</evidence>
<dbReference type="InterPro" id="IPR013324">
    <property type="entry name" value="RNA_pol_sigma_r3/r4-like"/>
</dbReference>
<accession>A0A7C3KAN9</accession>
<dbReference type="GO" id="GO:0016987">
    <property type="term" value="F:sigma factor activity"/>
    <property type="evidence" value="ECO:0007669"/>
    <property type="project" value="UniProtKB-KW"/>
</dbReference>
<dbReference type="Pfam" id="PF04545">
    <property type="entry name" value="Sigma70_r4"/>
    <property type="match status" value="1"/>
</dbReference>
<dbReference type="NCBIfam" id="NF009172">
    <property type="entry name" value="PRK12519.1"/>
    <property type="match status" value="1"/>
</dbReference>
<organism evidence="8">
    <name type="scientific">Oscillatoriales cyanobacterium SpSt-418</name>
    <dbReference type="NCBI Taxonomy" id="2282169"/>
    <lineage>
        <taxon>Bacteria</taxon>
        <taxon>Bacillati</taxon>
        <taxon>Cyanobacteriota</taxon>
        <taxon>Cyanophyceae</taxon>
        <taxon>Oscillatoriophycideae</taxon>
        <taxon>Oscillatoriales</taxon>
    </lineage>
</organism>
<dbReference type="CDD" id="cd06171">
    <property type="entry name" value="Sigma70_r4"/>
    <property type="match status" value="1"/>
</dbReference>
<keyword evidence="5" id="KW-0804">Transcription</keyword>
<dbReference type="Gene3D" id="1.10.1740.10">
    <property type="match status" value="1"/>
</dbReference>
<dbReference type="PANTHER" id="PTHR43133">
    <property type="entry name" value="RNA POLYMERASE ECF-TYPE SIGMA FACTO"/>
    <property type="match status" value="1"/>
</dbReference>
<evidence type="ECO:0000313" key="8">
    <source>
        <dbReference type="EMBL" id="HFM96284.1"/>
    </source>
</evidence>
<keyword evidence="2" id="KW-0805">Transcription regulation</keyword>
<feature type="domain" description="RNA polymerase sigma-70 region 2" evidence="6">
    <location>
        <begin position="36"/>
        <end position="102"/>
    </location>
</feature>
<dbReference type="NCBIfam" id="TIGR02937">
    <property type="entry name" value="sigma70-ECF"/>
    <property type="match status" value="1"/>
</dbReference>
<proteinExistence type="inferred from homology"/>
<name>A0A7C3KAN9_9CYAN</name>
<protein>
    <submittedName>
        <fullName evidence="8">Sigma-70 family RNA polymerase sigma factor</fullName>
    </submittedName>
</protein>
<evidence type="ECO:0000259" key="6">
    <source>
        <dbReference type="Pfam" id="PF04542"/>
    </source>
</evidence>
<evidence type="ECO:0000256" key="3">
    <source>
        <dbReference type="ARBA" id="ARBA00023082"/>
    </source>
</evidence>